<sequence>MPPFQPERVAVIGGGCTGITTVWALRDSTHDVHLFEASDSLGGRVNALPFEHDGHRVDVNTSFPNFNAGASPNLVSLLDYLGITSVKAPFSFGATDGIDSFQWCGSILKSILLRPWTLCNLETYRILCDAIWLKYMAVDVLDPGFEACKPTDPQSLSTHEYLAGEEYSNTFIENYLAPLLSILWSTNAGKFLPRVPAKALFQAMYHHQLLKPRQALPNWRRIGPGVSQFIQTMTKSFPSSKVHLKTRVTEIVQYGKKYGIMTSAGEELFFNHIVFAVNGQETIKMLGSLANEQEKEIIRSLGSTRNISVLHSDPLVRPNQSHYITPPTNLTNQLMPNVEDPGPACNYILGPSNQDWQTQPSNTTTTITSHVSSLSYIANFLDSIPSYIFGPIYITLNPFTPPHPSHVQGVWEFTDPEPSAQTLIAQHRLPTIQNKRGLSYGFCWTGRGHLEDAITAGLRIAIQDLGAEAPFHVQFHQDPLEAAASGPPPSLGLRDNVIRTIIRLIHVYVLILRFVLVLLRALPGAAGKAKTRFRPVCNAATSGKKKRS</sequence>
<dbReference type="VEuPathDB" id="FungiDB:M747DRAFT_270064"/>
<dbReference type="InterPro" id="IPR002937">
    <property type="entry name" value="Amino_oxidase"/>
</dbReference>
<dbReference type="PANTHER" id="PTHR42923">
    <property type="entry name" value="PROTOPORPHYRINOGEN OXIDASE"/>
    <property type="match status" value="1"/>
</dbReference>
<keyword evidence="1" id="KW-0472">Membrane</keyword>
<evidence type="ECO:0000313" key="3">
    <source>
        <dbReference type="EMBL" id="GAQ38042.1"/>
    </source>
</evidence>
<accession>A0A100IB58</accession>
<feature type="transmembrane region" description="Helical" evidence="1">
    <location>
        <begin position="501"/>
        <end position="522"/>
    </location>
</feature>
<dbReference type="AlphaFoldDB" id="A0A100IB58"/>
<dbReference type="Pfam" id="PF01593">
    <property type="entry name" value="Amino_oxidase"/>
    <property type="match status" value="1"/>
</dbReference>
<dbReference type="VEuPathDB" id="FungiDB:ATCC64974_81080"/>
<dbReference type="EMBL" id="BCMY01000003">
    <property type="protein sequence ID" value="GAQ38042.1"/>
    <property type="molecule type" value="Genomic_DNA"/>
</dbReference>
<name>A0A100IB58_ASPNG</name>
<keyword evidence="1" id="KW-1133">Transmembrane helix</keyword>
<dbReference type="OrthoDB" id="5977668at2759"/>
<evidence type="ECO:0000313" key="4">
    <source>
        <dbReference type="Proteomes" id="UP000068243"/>
    </source>
</evidence>
<evidence type="ECO:0000256" key="1">
    <source>
        <dbReference type="SAM" id="Phobius"/>
    </source>
</evidence>
<comment type="caution">
    <text evidence="3">The sequence shown here is derived from an EMBL/GenBank/DDBJ whole genome shotgun (WGS) entry which is preliminary data.</text>
</comment>
<dbReference type="SUPFAM" id="SSF51905">
    <property type="entry name" value="FAD/NAD(P)-binding domain"/>
    <property type="match status" value="1"/>
</dbReference>
<dbReference type="VEuPathDB" id="FungiDB:ASPNIDRAFT2_1177734"/>
<keyword evidence="1" id="KW-0812">Transmembrane</keyword>
<evidence type="ECO:0000259" key="2">
    <source>
        <dbReference type="Pfam" id="PF01593"/>
    </source>
</evidence>
<dbReference type="OMA" id="WEFTDPE"/>
<dbReference type="InterPro" id="IPR050464">
    <property type="entry name" value="Zeta_carotene_desat/Oxidored"/>
</dbReference>
<dbReference type="PANTHER" id="PTHR42923:SF17">
    <property type="entry name" value="AMINE OXIDASE DOMAIN-CONTAINING PROTEIN"/>
    <property type="match status" value="1"/>
</dbReference>
<dbReference type="Gene3D" id="3.90.660.20">
    <property type="entry name" value="Protoporphyrinogen oxidase, mitochondrial, domain 2"/>
    <property type="match status" value="1"/>
</dbReference>
<dbReference type="Gene3D" id="1.10.3110.10">
    <property type="entry name" value="protoporphyrinogen ix oxidase, domain 3"/>
    <property type="match status" value="1"/>
</dbReference>
<protein>
    <recommendedName>
        <fullName evidence="2">Amine oxidase domain-containing protein</fullName>
    </recommendedName>
</protein>
<organism evidence="3 4">
    <name type="scientific">Aspergillus niger</name>
    <dbReference type="NCBI Taxonomy" id="5061"/>
    <lineage>
        <taxon>Eukaryota</taxon>
        <taxon>Fungi</taxon>
        <taxon>Dikarya</taxon>
        <taxon>Ascomycota</taxon>
        <taxon>Pezizomycotina</taxon>
        <taxon>Eurotiomycetes</taxon>
        <taxon>Eurotiomycetidae</taxon>
        <taxon>Eurotiales</taxon>
        <taxon>Aspergillaceae</taxon>
        <taxon>Aspergillus</taxon>
        <taxon>Aspergillus subgen. Circumdati</taxon>
    </lineage>
</organism>
<proteinExistence type="predicted"/>
<dbReference type="Proteomes" id="UP000068243">
    <property type="component" value="Unassembled WGS sequence"/>
</dbReference>
<dbReference type="InterPro" id="IPR036188">
    <property type="entry name" value="FAD/NAD-bd_sf"/>
</dbReference>
<gene>
    <name evidence="3" type="ORF">ABL_02449</name>
</gene>
<dbReference type="Gene3D" id="3.50.50.60">
    <property type="entry name" value="FAD/NAD(P)-binding domain"/>
    <property type="match status" value="1"/>
</dbReference>
<reference evidence="4" key="1">
    <citation type="journal article" date="2016" name="Genome Announc.">
        <title>Draft genome sequence of Aspergillus niger strain An76.</title>
        <authorList>
            <person name="Gong W."/>
            <person name="Cheng Z."/>
            <person name="Zhang H."/>
            <person name="Liu L."/>
            <person name="Gao P."/>
            <person name="Wang L."/>
        </authorList>
    </citation>
    <scope>NUCLEOTIDE SEQUENCE [LARGE SCALE GENOMIC DNA]</scope>
    <source>
        <strain evidence="4">An76</strain>
    </source>
</reference>
<feature type="domain" description="Amine oxidase" evidence="2">
    <location>
        <begin position="17"/>
        <end position="309"/>
    </location>
</feature>
<dbReference type="VEuPathDB" id="FungiDB:An04g05970"/>
<dbReference type="GO" id="GO:0016491">
    <property type="term" value="F:oxidoreductase activity"/>
    <property type="evidence" value="ECO:0007669"/>
    <property type="project" value="InterPro"/>
</dbReference>